<dbReference type="EMBL" id="CP018889">
    <property type="protein sequence ID" value="AUI67721.2"/>
    <property type="molecule type" value="Genomic_DNA"/>
</dbReference>
<dbReference type="Gene3D" id="3.30.450.20">
    <property type="entry name" value="PAS domain"/>
    <property type="match status" value="1"/>
</dbReference>
<dbReference type="SMART" id="SM00304">
    <property type="entry name" value="HAMP"/>
    <property type="match status" value="1"/>
</dbReference>
<evidence type="ECO:0000256" key="2">
    <source>
        <dbReference type="SAM" id="Phobius"/>
    </source>
</evidence>
<dbReference type="PROSITE" id="PS50885">
    <property type="entry name" value="HAMP"/>
    <property type="match status" value="1"/>
</dbReference>
<dbReference type="SMART" id="SM00091">
    <property type="entry name" value="PAS"/>
    <property type="match status" value="1"/>
</dbReference>
<organism evidence="5 6">
    <name type="scientific">Beggiatoa leptomitoformis</name>
    <dbReference type="NCBI Taxonomy" id="288004"/>
    <lineage>
        <taxon>Bacteria</taxon>
        <taxon>Pseudomonadati</taxon>
        <taxon>Pseudomonadota</taxon>
        <taxon>Gammaproteobacteria</taxon>
        <taxon>Thiotrichales</taxon>
        <taxon>Thiotrichaceae</taxon>
        <taxon>Beggiatoa</taxon>
    </lineage>
</organism>
<protein>
    <submittedName>
        <fullName evidence="5">HAMP domain-containing protein</fullName>
    </submittedName>
</protein>
<dbReference type="SUPFAM" id="SSF55785">
    <property type="entry name" value="PYP-like sensor domain (PAS domain)"/>
    <property type="match status" value="1"/>
</dbReference>
<dbReference type="InterPro" id="IPR029016">
    <property type="entry name" value="GAF-like_dom_sf"/>
</dbReference>
<dbReference type="SMART" id="SM00044">
    <property type="entry name" value="CYCc"/>
    <property type="match status" value="1"/>
</dbReference>
<dbReference type="CDD" id="cd06225">
    <property type="entry name" value="HAMP"/>
    <property type="match status" value="1"/>
</dbReference>
<name>A0A2N9YB89_9GAMM</name>
<dbReference type="InterPro" id="IPR001054">
    <property type="entry name" value="A/G_cyclase"/>
</dbReference>
<dbReference type="SUPFAM" id="SSF158472">
    <property type="entry name" value="HAMP domain-like"/>
    <property type="match status" value="1"/>
</dbReference>
<feature type="coiled-coil region" evidence="1">
    <location>
        <begin position="381"/>
        <end position="408"/>
    </location>
</feature>
<dbReference type="Gene3D" id="3.30.70.1230">
    <property type="entry name" value="Nucleotide cyclase"/>
    <property type="match status" value="1"/>
</dbReference>
<dbReference type="GO" id="GO:0016020">
    <property type="term" value="C:membrane"/>
    <property type="evidence" value="ECO:0007669"/>
    <property type="project" value="InterPro"/>
</dbReference>
<evidence type="ECO:0000259" key="4">
    <source>
        <dbReference type="PROSITE" id="PS50885"/>
    </source>
</evidence>
<dbReference type="GO" id="GO:0006171">
    <property type="term" value="P:cAMP biosynthetic process"/>
    <property type="evidence" value="ECO:0007669"/>
    <property type="project" value="TreeGrafter"/>
</dbReference>
<dbReference type="InterPro" id="IPR035965">
    <property type="entry name" value="PAS-like_dom_sf"/>
</dbReference>
<dbReference type="InterPro" id="IPR000014">
    <property type="entry name" value="PAS"/>
</dbReference>
<dbReference type="PROSITE" id="PS50125">
    <property type="entry name" value="GUANYLATE_CYCLASE_2"/>
    <property type="match status" value="1"/>
</dbReference>
<evidence type="ECO:0000256" key="1">
    <source>
        <dbReference type="SAM" id="Coils"/>
    </source>
</evidence>
<evidence type="ECO:0000313" key="5">
    <source>
        <dbReference type="EMBL" id="AUI67721.2"/>
    </source>
</evidence>
<feature type="domain" description="Guanylate cyclase" evidence="3">
    <location>
        <begin position="754"/>
        <end position="884"/>
    </location>
</feature>
<dbReference type="Pfam" id="PF00672">
    <property type="entry name" value="HAMP"/>
    <property type="match status" value="1"/>
</dbReference>
<dbReference type="Proteomes" id="UP000234271">
    <property type="component" value="Chromosome"/>
</dbReference>
<dbReference type="InterPro" id="IPR003660">
    <property type="entry name" value="HAMP_dom"/>
</dbReference>
<dbReference type="Pfam" id="PF13426">
    <property type="entry name" value="PAS_9"/>
    <property type="match status" value="1"/>
</dbReference>
<keyword evidence="2" id="KW-0472">Membrane</keyword>
<keyword evidence="1" id="KW-0175">Coiled coil</keyword>
<dbReference type="CDD" id="cd00130">
    <property type="entry name" value="PAS"/>
    <property type="match status" value="1"/>
</dbReference>
<dbReference type="InterPro" id="IPR050697">
    <property type="entry name" value="Adenylyl/Guanylyl_Cyclase_3/4"/>
</dbReference>
<sequence>MVFNMVAVGEPFVFKNLKLKSKLLLSFFIVTCISTISTTIFSIYYFSDKIEVEAVENMKKNMRVAQLIYQNKVKEIESTTHTLATDRSLQVLVNFLIKNKINQYLTDALDSKKLSQLIIVDPQKNLLAQTIRKDYARLEKETALHNNILIKKALEQRETITATELIEIDNLQKLLAISVASPIFKSEAVRSANNNSPIATQPEVIGVLLARYVLNQDRILVADIENLLEVTAAIYADAESISFTTEHLENKPQIRAENYLRTIRAQQEIHDIDIRYGGQLAEYATINDINKMPIAVLGVSIPADRYVETTKQAVINLLGLMLLCIVVASIFGYLLARSILIPIYKLLNGVRRVTSGDLSYEIIMDLKDEFGTLASSFNSMSRQLQELFNTLEQRVQDATRKLQNTLAHMTAIIDNMADGLLVTDKQGKIIRYNPALLAMFPKRRDMLGKDCQDIFNDAEAAELARKVMNSIGEVYGAEISLVDNRVGQAVATAIIQKDTLSETSEYVGSKYIGSVILVRDITKEKEADRILKNTVETLTRVGTALSAENSLLKLLELFVSEARNVTNADGGTLYILEDEQLGFEIIQNKSLNLFLGGAYTQSIDLPAINIHEQKYVAYSARTKQILTSKADFKEVFDPERDKAIYTLFKGYRIQEILVVPLLDRTQNAVGVLQLINPLDPKTGDCVPFANNHIEIVFSLASQAAVAIENVRNYEKIERKNIAFKRFVPTEFLLRLGREEIEDVVLGDASQETMSVLFSDIRSFTTLSETMTPEDNFHFLNDYLDFIGPNITENGGFIDKYIGDAIMALFPGTHVGVADDAVLAAVGMLMRLHEYNAYRQNNGEKPLSIGVGIHTGALILGTIGFESRMESTVIGDTVNLASRMEGLTKQYGIIIGITSSTYQQLQHPERFLIREIDTVQVKGKEEAITVYEVFDVDPLALREVKLAHLTRYEIAMQLYKSRQWEEALEHFLALKVFLQDDKVINIYIQRCQYFITNPPNELWRGVTRLDEK</sequence>
<dbReference type="GO" id="GO:0035556">
    <property type="term" value="P:intracellular signal transduction"/>
    <property type="evidence" value="ECO:0007669"/>
    <property type="project" value="InterPro"/>
</dbReference>
<dbReference type="GO" id="GO:0004016">
    <property type="term" value="F:adenylate cyclase activity"/>
    <property type="evidence" value="ECO:0007669"/>
    <property type="project" value="UniProtKB-ARBA"/>
</dbReference>
<evidence type="ECO:0000259" key="3">
    <source>
        <dbReference type="PROSITE" id="PS50125"/>
    </source>
</evidence>
<dbReference type="SMART" id="SM00065">
    <property type="entry name" value="GAF"/>
    <property type="match status" value="1"/>
</dbReference>
<keyword evidence="2" id="KW-1133">Transmembrane helix</keyword>
<keyword evidence="2" id="KW-0812">Transmembrane</keyword>
<proteinExistence type="predicted"/>
<feature type="transmembrane region" description="Helical" evidence="2">
    <location>
        <begin position="313"/>
        <end position="336"/>
    </location>
</feature>
<dbReference type="Gene3D" id="3.30.450.40">
    <property type="match status" value="1"/>
</dbReference>
<dbReference type="SUPFAM" id="SSF55781">
    <property type="entry name" value="GAF domain-like"/>
    <property type="match status" value="1"/>
</dbReference>
<dbReference type="AlphaFoldDB" id="A0A2N9YB89"/>
<dbReference type="CDD" id="cd07302">
    <property type="entry name" value="CHD"/>
    <property type="match status" value="1"/>
</dbReference>
<gene>
    <name evidence="5" type="ORF">BLE401_02760</name>
</gene>
<dbReference type="PANTHER" id="PTHR43081:SF1">
    <property type="entry name" value="ADENYLATE CYCLASE, TERMINAL-DIFFERENTIATION SPECIFIC"/>
    <property type="match status" value="1"/>
</dbReference>
<dbReference type="NCBIfam" id="TIGR00229">
    <property type="entry name" value="sensory_box"/>
    <property type="match status" value="1"/>
</dbReference>
<feature type="transmembrane region" description="Helical" evidence="2">
    <location>
        <begin position="23"/>
        <end position="46"/>
    </location>
</feature>
<dbReference type="Pfam" id="PF00211">
    <property type="entry name" value="Guanylate_cyc"/>
    <property type="match status" value="1"/>
</dbReference>
<dbReference type="InterPro" id="IPR029787">
    <property type="entry name" value="Nucleotide_cyclase"/>
</dbReference>
<dbReference type="PANTHER" id="PTHR43081">
    <property type="entry name" value="ADENYLATE CYCLASE, TERMINAL-DIFFERENTIATION SPECIFIC-RELATED"/>
    <property type="match status" value="1"/>
</dbReference>
<dbReference type="Pfam" id="PF01590">
    <property type="entry name" value="GAF"/>
    <property type="match status" value="1"/>
</dbReference>
<reference evidence="6" key="1">
    <citation type="submission" date="2016-12" db="EMBL/GenBank/DDBJ databases">
        <title>Complete Genome Sequence of Beggiatoa leptomitiformis D-401.</title>
        <authorList>
            <person name="Fomenkov A."/>
            <person name="Vincze T."/>
            <person name="Grabovich M."/>
            <person name="Anton B.P."/>
            <person name="Dubinina G."/>
            <person name="Orlova M."/>
            <person name="Belousova E."/>
            <person name="Roberts R.J."/>
        </authorList>
    </citation>
    <scope>NUCLEOTIDE SEQUENCE [LARGE SCALE GENOMIC DNA]</scope>
    <source>
        <strain evidence="6">D-401</strain>
    </source>
</reference>
<accession>A0A2N9YB89</accession>
<evidence type="ECO:0000313" key="6">
    <source>
        <dbReference type="Proteomes" id="UP000234271"/>
    </source>
</evidence>
<dbReference type="Gene3D" id="6.10.340.10">
    <property type="match status" value="1"/>
</dbReference>
<dbReference type="SUPFAM" id="SSF55073">
    <property type="entry name" value="Nucleotide cyclase"/>
    <property type="match status" value="1"/>
</dbReference>
<keyword evidence="6" id="KW-1185">Reference proteome</keyword>
<feature type="domain" description="HAMP" evidence="4">
    <location>
        <begin position="337"/>
        <end position="389"/>
    </location>
</feature>
<dbReference type="InterPro" id="IPR003018">
    <property type="entry name" value="GAF"/>
</dbReference>